<comment type="similarity">
    <text evidence="2 12">Belongs to the glycosyltransferase 4 family. MraY subfamily.</text>
</comment>
<evidence type="ECO:0000313" key="15">
    <source>
        <dbReference type="EMBL" id="MDG4475914.1"/>
    </source>
</evidence>
<keyword evidence="12" id="KW-1003">Cell membrane</keyword>
<dbReference type="Pfam" id="PF00953">
    <property type="entry name" value="Glycos_transf_4"/>
    <property type="match status" value="1"/>
</dbReference>
<keyword evidence="8 12" id="KW-1133">Transmembrane helix</keyword>
<dbReference type="Proteomes" id="UP001154240">
    <property type="component" value="Unassembled WGS sequence"/>
</dbReference>
<dbReference type="AlphaFoldDB" id="A0A9X4RLN8"/>
<comment type="caution">
    <text evidence="15">The sequence shown here is derived from an EMBL/GenBank/DDBJ whole genome shotgun (WGS) entry which is preliminary data.</text>
</comment>
<dbReference type="PROSITE" id="PS01347">
    <property type="entry name" value="MRAY_1"/>
    <property type="match status" value="1"/>
</dbReference>
<dbReference type="PANTHER" id="PTHR22926:SF5">
    <property type="entry name" value="PHOSPHO-N-ACETYLMURAMOYL-PENTAPEPTIDE-TRANSFERASE HOMOLOG"/>
    <property type="match status" value="1"/>
</dbReference>
<feature type="transmembrane region" description="Helical" evidence="12">
    <location>
        <begin position="337"/>
        <end position="356"/>
    </location>
</feature>
<evidence type="ECO:0000256" key="14">
    <source>
        <dbReference type="PIRSR" id="PIRSR600715-1"/>
    </source>
</evidence>
<comment type="function">
    <text evidence="12">Catalyzes the initial step of the lipid cycle reactions in the biosynthesis of the cell wall peptidoglycan: transfers peptidoglycan precursor phospho-MurNAc-pentapeptide from UDP-MurNAc-pentapeptide onto the lipid carrier undecaprenyl phosphate, yielding undecaprenyl-pyrophosphoryl-MurNAc-pentapeptide, known as lipid I.</text>
</comment>
<feature type="transmembrane region" description="Helical" evidence="12">
    <location>
        <begin position="234"/>
        <end position="254"/>
    </location>
</feature>
<proteinExistence type="inferred from homology"/>
<dbReference type="GO" id="GO:0008963">
    <property type="term" value="F:phospho-N-acetylmuramoyl-pentapeptide-transferase activity"/>
    <property type="evidence" value="ECO:0007669"/>
    <property type="project" value="UniProtKB-UniRule"/>
</dbReference>
<dbReference type="GO" id="GO:0046872">
    <property type="term" value="F:metal ion binding"/>
    <property type="evidence" value="ECO:0007669"/>
    <property type="project" value="UniProtKB-KW"/>
</dbReference>
<reference evidence="15" key="1">
    <citation type="journal article" date="2022" name="bioRxiv">
        <title>Thiovibrio frasassiensisgen. nov., sp. nov., an autotrophic, elemental sulfur disproportionating bacterium isolated from sulfidic karst sediment, and proposal of Thiovibrionaceae fam. nov.</title>
        <authorList>
            <person name="Aronson H."/>
            <person name="Thomas C."/>
            <person name="Bhattacharyya M."/>
            <person name="Eckstein S."/>
            <person name="Jensen S."/>
            <person name="Barco R."/>
            <person name="Macalady J."/>
            <person name="Amend J."/>
        </authorList>
    </citation>
    <scope>NUCLEOTIDE SEQUENCE</scope>
    <source>
        <strain evidence="15">RS19-109</strain>
    </source>
</reference>
<evidence type="ECO:0000256" key="1">
    <source>
        <dbReference type="ARBA" id="ARBA00004141"/>
    </source>
</evidence>
<evidence type="ECO:0000256" key="5">
    <source>
        <dbReference type="ARBA" id="ARBA00022692"/>
    </source>
</evidence>
<dbReference type="GO" id="GO:0071555">
    <property type="term" value="P:cell wall organization"/>
    <property type="evidence" value="ECO:0007669"/>
    <property type="project" value="UniProtKB-KW"/>
</dbReference>
<keyword evidence="16" id="KW-1185">Reference proteome</keyword>
<evidence type="ECO:0000256" key="3">
    <source>
        <dbReference type="ARBA" id="ARBA00022618"/>
    </source>
</evidence>
<feature type="transmembrane region" description="Helical" evidence="12">
    <location>
        <begin position="71"/>
        <end position="91"/>
    </location>
</feature>
<dbReference type="EC" id="2.7.8.13" evidence="12 13"/>
<feature type="transmembrane region" description="Helical" evidence="12">
    <location>
        <begin position="134"/>
        <end position="150"/>
    </location>
</feature>
<sequence>MLYHFLYPLHAYFSALNVFRYITFRAIGATLTAFLILLLVGNRFIKALQKNQIGQVVRDDGPASHFSKRGVPTMGGVLILFAVTVTTLLWVDLANSFVWIILGVTLWFGAIGAYDDYCKIKKQNSKGLSARGKIFWQILGASIAGLLIYFDPNFDGHLSFPFLKNIQPDLGTYYVLFAILVVVGASNAVNLTDGLDGLATGPTVVTSSVYLLFSYLAGHAGLAAYLQIPYVPGAGEVAIFCGALVGASLGFLWFNAYPAQIFMGDVGSLSMGAALGMVAIIIKQEMLLCIVGGVFVMEAVSVILQVGFFKMTGGKRIFLMAPFHHHFEKKGWTEPKVVVRFWIISIVLGLTALATLKLR</sequence>
<evidence type="ECO:0000256" key="9">
    <source>
        <dbReference type="ARBA" id="ARBA00023136"/>
    </source>
</evidence>
<evidence type="ECO:0000256" key="13">
    <source>
        <dbReference type="NCBIfam" id="TIGR00445"/>
    </source>
</evidence>
<comment type="pathway">
    <text evidence="12">Cell wall biogenesis; peptidoglycan biosynthesis.</text>
</comment>
<evidence type="ECO:0000256" key="2">
    <source>
        <dbReference type="ARBA" id="ARBA00005583"/>
    </source>
</evidence>
<name>A0A9X4RLN8_9BACT</name>
<keyword evidence="4 12" id="KW-0808">Transferase</keyword>
<protein>
    <recommendedName>
        <fullName evidence="12 13">Phospho-N-acetylmuramoyl-pentapeptide-transferase</fullName>
        <ecNumber evidence="12 13">2.7.8.13</ecNumber>
    </recommendedName>
    <alternativeName>
        <fullName evidence="12">UDP-MurNAc-pentapeptide phosphotransferase</fullName>
    </alternativeName>
</protein>
<feature type="binding site" evidence="14">
    <location>
        <position position="190"/>
    </location>
    <ligand>
        <name>Mg(2+)</name>
        <dbReference type="ChEBI" id="CHEBI:18420"/>
    </ligand>
</feature>
<keyword evidence="12 14" id="KW-0460">Magnesium</keyword>
<comment type="subcellular location">
    <subcellularLocation>
        <location evidence="12">Cell membrane</location>
        <topology evidence="12">Multi-pass membrane protein</topology>
    </subcellularLocation>
    <subcellularLocation>
        <location evidence="1">Membrane</location>
        <topology evidence="1">Multi-pass membrane protein</topology>
    </subcellularLocation>
</comment>
<keyword evidence="7 12" id="KW-0573">Peptidoglycan synthesis</keyword>
<reference evidence="15" key="2">
    <citation type="submission" date="2022-10" db="EMBL/GenBank/DDBJ databases">
        <authorList>
            <person name="Aronson H.S."/>
        </authorList>
    </citation>
    <scope>NUCLEOTIDE SEQUENCE</scope>
    <source>
        <strain evidence="15">RS19-109</strain>
    </source>
</reference>
<dbReference type="CDD" id="cd06852">
    <property type="entry name" value="GT_MraY"/>
    <property type="match status" value="1"/>
</dbReference>
<dbReference type="GO" id="GO:0005886">
    <property type="term" value="C:plasma membrane"/>
    <property type="evidence" value="ECO:0007669"/>
    <property type="project" value="UniProtKB-SubCell"/>
</dbReference>
<keyword evidence="9 12" id="KW-0472">Membrane</keyword>
<dbReference type="InterPro" id="IPR018480">
    <property type="entry name" value="PNAcMuramoyl-5peptid_Trfase_CS"/>
</dbReference>
<feature type="transmembrane region" description="Helical" evidence="12">
    <location>
        <begin position="20"/>
        <end position="40"/>
    </location>
</feature>
<comment type="catalytic activity">
    <reaction evidence="12">
        <text>UDP-N-acetyl-alpha-D-muramoyl-L-alanyl-gamma-D-glutamyl-meso-2,6-diaminopimeloyl-D-alanyl-D-alanine + di-trans,octa-cis-undecaprenyl phosphate = di-trans,octa-cis-undecaprenyl diphospho-N-acetyl-alpha-D-muramoyl-L-alanyl-D-glutamyl-meso-2,6-diaminopimeloyl-D-alanyl-D-alanine + UMP</text>
        <dbReference type="Rhea" id="RHEA:28386"/>
        <dbReference type="ChEBI" id="CHEBI:57865"/>
        <dbReference type="ChEBI" id="CHEBI:60392"/>
        <dbReference type="ChEBI" id="CHEBI:61386"/>
        <dbReference type="ChEBI" id="CHEBI:61387"/>
        <dbReference type="EC" id="2.7.8.13"/>
    </reaction>
</comment>
<gene>
    <name evidence="12 15" type="primary">mraY</name>
    <name evidence="15" type="ORF">OLX77_07040</name>
</gene>
<evidence type="ECO:0000313" key="16">
    <source>
        <dbReference type="Proteomes" id="UP001154240"/>
    </source>
</evidence>
<dbReference type="Pfam" id="PF10555">
    <property type="entry name" value="MraY_sig1"/>
    <property type="match status" value="1"/>
</dbReference>
<evidence type="ECO:0000256" key="11">
    <source>
        <dbReference type="ARBA" id="ARBA00023316"/>
    </source>
</evidence>
<dbReference type="EMBL" id="JAPHEH010000001">
    <property type="protein sequence ID" value="MDG4475914.1"/>
    <property type="molecule type" value="Genomic_DNA"/>
</dbReference>
<feature type="binding site" evidence="14">
    <location>
        <position position="265"/>
    </location>
    <ligand>
        <name>Mg(2+)</name>
        <dbReference type="ChEBI" id="CHEBI:18420"/>
    </ligand>
</feature>
<evidence type="ECO:0000256" key="4">
    <source>
        <dbReference type="ARBA" id="ARBA00022679"/>
    </source>
</evidence>
<accession>A0A9X4RLN8</accession>
<feature type="transmembrane region" description="Helical" evidence="12">
    <location>
        <begin position="261"/>
        <end position="282"/>
    </location>
</feature>
<dbReference type="GO" id="GO:0009252">
    <property type="term" value="P:peptidoglycan biosynthetic process"/>
    <property type="evidence" value="ECO:0007669"/>
    <property type="project" value="UniProtKB-UniRule"/>
</dbReference>
<evidence type="ECO:0000256" key="12">
    <source>
        <dbReference type="HAMAP-Rule" id="MF_00038"/>
    </source>
</evidence>
<keyword evidence="10 12" id="KW-0131">Cell cycle</keyword>
<dbReference type="HAMAP" id="MF_00038">
    <property type="entry name" value="MraY"/>
    <property type="match status" value="1"/>
</dbReference>
<feature type="transmembrane region" description="Helical" evidence="12">
    <location>
        <begin position="170"/>
        <end position="189"/>
    </location>
</feature>
<keyword evidence="11 12" id="KW-0961">Cell wall biogenesis/degradation</keyword>
<keyword evidence="12 14" id="KW-0479">Metal-binding</keyword>
<dbReference type="InterPro" id="IPR003524">
    <property type="entry name" value="PNAcMuramoyl-5peptid_Trfase"/>
</dbReference>
<dbReference type="InterPro" id="IPR000715">
    <property type="entry name" value="Glycosyl_transferase_4"/>
</dbReference>
<evidence type="ECO:0000256" key="7">
    <source>
        <dbReference type="ARBA" id="ARBA00022984"/>
    </source>
</evidence>
<dbReference type="NCBIfam" id="TIGR00445">
    <property type="entry name" value="mraY"/>
    <property type="match status" value="1"/>
</dbReference>
<keyword evidence="3 12" id="KW-0132">Cell division</keyword>
<keyword evidence="5 12" id="KW-0812">Transmembrane</keyword>
<evidence type="ECO:0000256" key="10">
    <source>
        <dbReference type="ARBA" id="ARBA00023306"/>
    </source>
</evidence>
<organism evidence="15 16">
    <name type="scientific">Thiovibrio frasassiensis</name>
    <dbReference type="NCBI Taxonomy" id="2984131"/>
    <lineage>
        <taxon>Bacteria</taxon>
        <taxon>Pseudomonadati</taxon>
        <taxon>Thermodesulfobacteriota</taxon>
        <taxon>Desulfobulbia</taxon>
        <taxon>Desulfobulbales</taxon>
        <taxon>Thiovibrionaceae</taxon>
        <taxon>Thiovibrio</taxon>
    </lineage>
</organism>
<dbReference type="GO" id="GO:0051301">
    <property type="term" value="P:cell division"/>
    <property type="evidence" value="ECO:0007669"/>
    <property type="project" value="UniProtKB-KW"/>
</dbReference>
<keyword evidence="6 12" id="KW-0133">Cell shape</keyword>
<comment type="cofactor">
    <cofactor evidence="12 14">
        <name>Mg(2+)</name>
        <dbReference type="ChEBI" id="CHEBI:18420"/>
    </cofactor>
</comment>
<feature type="transmembrane region" description="Helical" evidence="12">
    <location>
        <begin position="288"/>
        <end position="309"/>
    </location>
</feature>
<feature type="transmembrane region" description="Helical" evidence="12">
    <location>
        <begin position="97"/>
        <end position="114"/>
    </location>
</feature>
<dbReference type="GO" id="GO:0008360">
    <property type="term" value="P:regulation of cell shape"/>
    <property type="evidence" value="ECO:0007669"/>
    <property type="project" value="UniProtKB-KW"/>
</dbReference>
<dbReference type="PANTHER" id="PTHR22926">
    <property type="entry name" value="PHOSPHO-N-ACETYLMURAMOYL-PENTAPEPTIDE-TRANSFERASE"/>
    <property type="match status" value="1"/>
</dbReference>
<evidence type="ECO:0000256" key="6">
    <source>
        <dbReference type="ARBA" id="ARBA00022960"/>
    </source>
</evidence>
<dbReference type="RefSeq" id="WP_307632888.1">
    <property type="nucleotide sequence ID" value="NZ_JAPHEH010000001.1"/>
</dbReference>
<dbReference type="PROSITE" id="PS01348">
    <property type="entry name" value="MRAY_2"/>
    <property type="match status" value="1"/>
</dbReference>
<feature type="transmembrane region" description="Helical" evidence="12">
    <location>
        <begin position="209"/>
        <end position="228"/>
    </location>
</feature>
<evidence type="ECO:0000256" key="8">
    <source>
        <dbReference type="ARBA" id="ARBA00022989"/>
    </source>
</evidence>